<feature type="domain" description="GCN5-related N-acetyltransferase Rv2170-like" evidence="1">
    <location>
        <begin position="163"/>
        <end position="216"/>
    </location>
</feature>
<dbReference type="EMBL" id="CP014859">
    <property type="protein sequence ID" value="AOS63476.1"/>
    <property type="molecule type" value="Genomic_DNA"/>
</dbReference>
<dbReference type="Pfam" id="PF08445">
    <property type="entry name" value="FR47"/>
    <property type="match status" value="1"/>
</dbReference>
<evidence type="ECO:0000259" key="1">
    <source>
        <dbReference type="Pfam" id="PF08445"/>
    </source>
</evidence>
<evidence type="ECO:0000313" key="2">
    <source>
        <dbReference type="EMBL" id="AOS63476.1"/>
    </source>
</evidence>
<protein>
    <submittedName>
        <fullName evidence="2">FR47-like protein</fullName>
    </submittedName>
</protein>
<organism evidence="2 3">
    <name type="scientific">Actinoalloteichus hymeniacidonis</name>
    <dbReference type="NCBI Taxonomy" id="340345"/>
    <lineage>
        <taxon>Bacteria</taxon>
        <taxon>Bacillati</taxon>
        <taxon>Actinomycetota</taxon>
        <taxon>Actinomycetes</taxon>
        <taxon>Pseudonocardiales</taxon>
        <taxon>Pseudonocardiaceae</taxon>
        <taxon>Actinoalloteichus</taxon>
    </lineage>
</organism>
<name>A0AAC9HQK4_9PSEU</name>
<keyword evidence="3" id="KW-1185">Reference proteome</keyword>
<dbReference type="GO" id="GO:0016747">
    <property type="term" value="F:acyltransferase activity, transferring groups other than amino-acyl groups"/>
    <property type="evidence" value="ECO:0007669"/>
    <property type="project" value="InterPro"/>
</dbReference>
<dbReference type="AlphaFoldDB" id="A0AAC9HQK4"/>
<dbReference type="Gene3D" id="3.40.630.30">
    <property type="match status" value="1"/>
</dbReference>
<dbReference type="InterPro" id="IPR013653">
    <property type="entry name" value="GCN5-like_dom"/>
</dbReference>
<reference evidence="3" key="1">
    <citation type="submission" date="2016-03" db="EMBL/GenBank/DDBJ databases">
        <title>Complete genome sequence of the type strain Actinoalloteichus hymeniacidonis DSM 45092.</title>
        <authorList>
            <person name="Schaffert L."/>
            <person name="Albersmeier A."/>
            <person name="Winkler A."/>
            <person name="Kalinowski J."/>
            <person name="Zotchev S."/>
            <person name="Ruckert C."/>
        </authorList>
    </citation>
    <scope>NUCLEOTIDE SEQUENCE [LARGE SCALE GENOMIC DNA]</scope>
    <source>
        <strain evidence="3">HPA177(T) (DSM 45092(T))</strain>
    </source>
</reference>
<gene>
    <name evidence="2" type="ORF">TL08_13310</name>
</gene>
<accession>A0AAC9HQK4</accession>
<dbReference type="InterPro" id="IPR016181">
    <property type="entry name" value="Acyl_CoA_acyltransferase"/>
</dbReference>
<proteinExistence type="predicted"/>
<dbReference type="KEGG" id="ahm:TL08_13310"/>
<dbReference type="Proteomes" id="UP000095210">
    <property type="component" value="Chromosome"/>
</dbReference>
<sequence length="239" mass="24958">MYAPTTPLPELIRRWQAGWGTARGLAAAVEARGGLHVVHGEPDRHTESIALHAEEDLDSVRSLAEATAAASVPTWCTVPTRHPEVVATILTEAGLVLGTGIETLMTAELESTAPLPAPDPYRATFAVRPTDGVPVIEATVRHPSRTIAARGLMAVHGSDAVAHSIETRPAHRRRGLASVVMSTLIAEAVRLGATTGLLVASSDGERLYSALGWSAVATVLVASTPPKHRRAGAPGAARP</sequence>
<evidence type="ECO:0000313" key="3">
    <source>
        <dbReference type="Proteomes" id="UP000095210"/>
    </source>
</evidence>
<dbReference type="RefSeq" id="WP_069849262.1">
    <property type="nucleotide sequence ID" value="NZ_CP014859.1"/>
</dbReference>
<dbReference type="SUPFAM" id="SSF55729">
    <property type="entry name" value="Acyl-CoA N-acyltransferases (Nat)"/>
    <property type="match status" value="1"/>
</dbReference>